<protein>
    <submittedName>
        <fullName evidence="6">TetR/AcrR family transcriptional regulator</fullName>
    </submittedName>
</protein>
<dbReference type="InterPro" id="IPR001647">
    <property type="entry name" value="HTH_TetR"/>
</dbReference>
<dbReference type="Proteomes" id="UP001589627">
    <property type="component" value="Unassembled WGS sequence"/>
</dbReference>
<gene>
    <name evidence="6" type="ORF">ACFFNX_01175</name>
</gene>
<evidence type="ECO:0000256" key="4">
    <source>
        <dbReference type="PROSITE-ProRule" id="PRU00335"/>
    </source>
</evidence>
<dbReference type="RefSeq" id="WP_378193625.1">
    <property type="nucleotide sequence ID" value="NZ_JBHLZP010000003.1"/>
</dbReference>
<feature type="domain" description="HTH tetR-type" evidence="5">
    <location>
        <begin position="9"/>
        <end position="68"/>
    </location>
</feature>
<dbReference type="PANTHER" id="PTHR30055:SF234">
    <property type="entry name" value="HTH-TYPE TRANSCRIPTIONAL REGULATOR BETI"/>
    <property type="match status" value="1"/>
</dbReference>
<feature type="DNA-binding region" description="H-T-H motif" evidence="4">
    <location>
        <begin position="31"/>
        <end position="50"/>
    </location>
</feature>
<evidence type="ECO:0000256" key="2">
    <source>
        <dbReference type="ARBA" id="ARBA00023125"/>
    </source>
</evidence>
<keyword evidence="1" id="KW-0805">Transcription regulation</keyword>
<dbReference type="PROSITE" id="PS50977">
    <property type="entry name" value="HTH_TETR_2"/>
    <property type="match status" value="1"/>
</dbReference>
<evidence type="ECO:0000256" key="3">
    <source>
        <dbReference type="ARBA" id="ARBA00023163"/>
    </source>
</evidence>
<dbReference type="InterPro" id="IPR050109">
    <property type="entry name" value="HTH-type_TetR-like_transc_reg"/>
</dbReference>
<sequence length="191" mass="20316">MSRSTSLRDHVAAGILDIAAEVLAERGDSASMVDIAAAAGVARATLYRYFPNRDALLRALYEAAFADLDERISDAQLDAAPIDEAIARMTRAVLAATNKYRALGLFKKTPGEAQQADHRLTAPLRAVFERGAAEGSFRDDLPVQTLAEVYFGLLEGTVSRVIQGQLGVEQASAAITGIFLNGVLDASGHGR</sequence>
<keyword evidence="3" id="KW-0804">Transcription</keyword>
<organism evidence="6 7">
    <name type="scientific">Actinoallomurus acaciae</name>
    <dbReference type="NCBI Taxonomy" id="502577"/>
    <lineage>
        <taxon>Bacteria</taxon>
        <taxon>Bacillati</taxon>
        <taxon>Actinomycetota</taxon>
        <taxon>Actinomycetes</taxon>
        <taxon>Streptosporangiales</taxon>
        <taxon>Thermomonosporaceae</taxon>
        <taxon>Actinoallomurus</taxon>
    </lineage>
</organism>
<evidence type="ECO:0000259" key="5">
    <source>
        <dbReference type="PROSITE" id="PS50977"/>
    </source>
</evidence>
<dbReference type="PANTHER" id="PTHR30055">
    <property type="entry name" value="HTH-TYPE TRANSCRIPTIONAL REGULATOR RUTR"/>
    <property type="match status" value="1"/>
</dbReference>
<dbReference type="EMBL" id="JBHLZP010000003">
    <property type="protein sequence ID" value="MFB9830802.1"/>
    <property type="molecule type" value="Genomic_DNA"/>
</dbReference>
<evidence type="ECO:0000313" key="6">
    <source>
        <dbReference type="EMBL" id="MFB9830802.1"/>
    </source>
</evidence>
<keyword evidence="2 4" id="KW-0238">DNA-binding</keyword>
<dbReference type="InterPro" id="IPR036271">
    <property type="entry name" value="Tet_transcr_reg_TetR-rel_C_sf"/>
</dbReference>
<evidence type="ECO:0000313" key="7">
    <source>
        <dbReference type="Proteomes" id="UP001589627"/>
    </source>
</evidence>
<accession>A0ABV5Y707</accession>
<dbReference type="Gene3D" id="1.10.357.10">
    <property type="entry name" value="Tetracycline Repressor, domain 2"/>
    <property type="match status" value="1"/>
</dbReference>
<name>A0ABV5Y707_9ACTN</name>
<evidence type="ECO:0000256" key="1">
    <source>
        <dbReference type="ARBA" id="ARBA00023015"/>
    </source>
</evidence>
<keyword evidence="7" id="KW-1185">Reference proteome</keyword>
<proteinExistence type="predicted"/>
<dbReference type="SUPFAM" id="SSF48498">
    <property type="entry name" value="Tetracyclin repressor-like, C-terminal domain"/>
    <property type="match status" value="1"/>
</dbReference>
<dbReference type="PRINTS" id="PR00455">
    <property type="entry name" value="HTHTETR"/>
</dbReference>
<comment type="caution">
    <text evidence="6">The sequence shown here is derived from an EMBL/GenBank/DDBJ whole genome shotgun (WGS) entry which is preliminary data.</text>
</comment>
<dbReference type="Pfam" id="PF00440">
    <property type="entry name" value="TetR_N"/>
    <property type="match status" value="1"/>
</dbReference>
<reference evidence="6 7" key="1">
    <citation type="submission" date="2024-09" db="EMBL/GenBank/DDBJ databases">
        <authorList>
            <person name="Sun Q."/>
            <person name="Mori K."/>
        </authorList>
    </citation>
    <scope>NUCLEOTIDE SEQUENCE [LARGE SCALE GENOMIC DNA]</scope>
    <source>
        <strain evidence="6 7">TBRC 0563</strain>
    </source>
</reference>
<dbReference type="SUPFAM" id="SSF46689">
    <property type="entry name" value="Homeodomain-like"/>
    <property type="match status" value="1"/>
</dbReference>
<dbReference type="InterPro" id="IPR009057">
    <property type="entry name" value="Homeodomain-like_sf"/>
</dbReference>